<keyword evidence="7" id="KW-0521">NADP</keyword>
<dbReference type="GO" id="GO:0046654">
    <property type="term" value="P:tetrahydrofolate biosynthetic process"/>
    <property type="evidence" value="ECO:0007669"/>
    <property type="project" value="UniProtKB-UniPathway"/>
</dbReference>
<feature type="domain" description="DHFR" evidence="11">
    <location>
        <begin position="40"/>
        <end position="220"/>
    </location>
</feature>
<name>A0A6P6LSU6_CARAU</name>
<protein>
    <recommendedName>
        <fullName evidence="4">Dihydrofolate reductase</fullName>
        <ecNumber evidence="3">1.5.1.3</ecNumber>
    </recommendedName>
</protein>
<comment type="pathway">
    <text evidence="1">Cofactor biosynthesis; tetrahydrofolate biosynthesis; 5,6,7,8-tetrahydrofolate from 7,8-dihydrofolate: step 1/1.</text>
</comment>
<sequence>MFKSSIIKLGLRTPLPNFQSPTDDKLVVKMNIEGEEMRKPIRLIAAACRDMGIGKNGQLPWSLPKEFLFFMDTITAVSAPGKKNLVVWGRISLSSCPETVFPLANCINLVLSRKLTAVPPRAHYLCKDFGSVIRLASEPPLCHTVETIWVLGGTEVYKESLAHPWCDLIYLTDIMAEFDCDVFFPKFDRNVFRKQKGFPGVPDEIQEENGIKFQFQVFKKEA</sequence>
<dbReference type="SUPFAM" id="SSF53597">
    <property type="entry name" value="Dihydrofolate reductase-like"/>
    <property type="match status" value="1"/>
</dbReference>
<dbReference type="Gene3D" id="3.40.430.10">
    <property type="entry name" value="Dihydrofolate Reductase, subunit A"/>
    <property type="match status" value="1"/>
</dbReference>
<dbReference type="GO" id="GO:0050661">
    <property type="term" value="F:NADP binding"/>
    <property type="evidence" value="ECO:0007669"/>
    <property type="project" value="InterPro"/>
</dbReference>
<reference evidence="13" key="1">
    <citation type="submission" date="2025-08" db="UniProtKB">
        <authorList>
            <consortium name="RefSeq"/>
        </authorList>
    </citation>
    <scope>IDENTIFICATION</scope>
    <source>
        <strain evidence="13">Wakin</strain>
        <tissue evidence="13">Muscle</tissue>
    </source>
</reference>
<dbReference type="GO" id="GO:0006730">
    <property type="term" value="P:one-carbon metabolic process"/>
    <property type="evidence" value="ECO:0007669"/>
    <property type="project" value="UniProtKB-KW"/>
</dbReference>
<accession>A0A6P6LSU6</accession>
<evidence type="ECO:0000313" key="13">
    <source>
        <dbReference type="RefSeq" id="XP_026086551.1"/>
    </source>
</evidence>
<dbReference type="FunFam" id="3.40.430.10:FF:000002">
    <property type="entry name" value="Dihydrofolate reductase"/>
    <property type="match status" value="1"/>
</dbReference>
<keyword evidence="6" id="KW-0487">Methotrexate resistance</keyword>
<dbReference type="RefSeq" id="XP_026086551.1">
    <property type="nucleotide sequence ID" value="XM_026230766.1"/>
</dbReference>
<dbReference type="Pfam" id="PF00186">
    <property type="entry name" value="DHFR_1"/>
    <property type="match status" value="1"/>
</dbReference>
<comment type="catalytic activity">
    <reaction evidence="9">
        <text>(6S)-5,6,7,8-tetrahydrofolate + NADP(+) = 7,8-dihydrofolate + NADPH + H(+)</text>
        <dbReference type="Rhea" id="RHEA:15009"/>
        <dbReference type="ChEBI" id="CHEBI:15378"/>
        <dbReference type="ChEBI" id="CHEBI:57451"/>
        <dbReference type="ChEBI" id="CHEBI:57453"/>
        <dbReference type="ChEBI" id="CHEBI:57783"/>
        <dbReference type="ChEBI" id="CHEBI:58349"/>
        <dbReference type="EC" id="1.5.1.3"/>
    </reaction>
</comment>
<dbReference type="EC" id="1.5.1.3" evidence="3"/>
<dbReference type="InterPro" id="IPR012259">
    <property type="entry name" value="DHFR"/>
</dbReference>
<evidence type="ECO:0000256" key="1">
    <source>
        <dbReference type="ARBA" id="ARBA00004903"/>
    </source>
</evidence>
<dbReference type="OrthoDB" id="4664297at2759"/>
<dbReference type="GO" id="GO:0005739">
    <property type="term" value="C:mitochondrion"/>
    <property type="evidence" value="ECO:0007669"/>
    <property type="project" value="TreeGrafter"/>
</dbReference>
<dbReference type="CDD" id="cd00209">
    <property type="entry name" value="DHFR"/>
    <property type="match status" value="1"/>
</dbReference>
<dbReference type="GeneID" id="113061569"/>
<proteinExistence type="inferred from homology"/>
<evidence type="ECO:0000256" key="5">
    <source>
        <dbReference type="ARBA" id="ARBA00022563"/>
    </source>
</evidence>
<keyword evidence="5" id="KW-0554">One-carbon metabolism</keyword>
<dbReference type="PRINTS" id="PR00070">
    <property type="entry name" value="DHFR"/>
</dbReference>
<dbReference type="AlphaFoldDB" id="A0A6P6LSU6"/>
<evidence type="ECO:0000256" key="3">
    <source>
        <dbReference type="ARBA" id="ARBA00012856"/>
    </source>
</evidence>
<evidence type="ECO:0000256" key="4">
    <source>
        <dbReference type="ARBA" id="ARBA00018886"/>
    </source>
</evidence>
<dbReference type="PROSITE" id="PS51330">
    <property type="entry name" value="DHFR_2"/>
    <property type="match status" value="1"/>
</dbReference>
<keyword evidence="8" id="KW-0560">Oxidoreductase</keyword>
<evidence type="ECO:0000256" key="2">
    <source>
        <dbReference type="ARBA" id="ARBA00009539"/>
    </source>
</evidence>
<dbReference type="InterPro" id="IPR001796">
    <property type="entry name" value="DHFR_dom"/>
</dbReference>
<dbReference type="PANTHER" id="PTHR48069:SF5">
    <property type="entry name" value="DIHYDROFOLATE REDUCTASE"/>
    <property type="match status" value="1"/>
</dbReference>
<dbReference type="GO" id="GO:0046452">
    <property type="term" value="P:dihydrofolate metabolic process"/>
    <property type="evidence" value="ECO:0007669"/>
    <property type="project" value="TreeGrafter"/>
</dbReference>
<dbReference type="Proteomes" id="UP000515129">
    <property type="component" value="Chromosome 43"/>
</dbReference>
<dbReference type="GO" id="GO:0031427">
    <property type="term" value="P:response to methotrexate"/>
    <property type="evidence" value="ECO:0007669"/>
    <property type="project" value="UniProtKB-KW"/>
</dbReference>
<dbReference type="InterPro" id="IPR017925">
    <property type="entry name" value="DHFR_CS"/>
</dbReference>
<comment type="similarity">
    <text evidence="2 10">Belongs to the dihydrofolate reductase family.</text>
</comment>
<dbReference type="InterPro" id="IPR024072">
    <property type="entry name" value="DHFR-like_dom_sf"/>
</dbReference>
<evidence type="ECO:0000256" key="8">
    <source>
        <dbReference type="ARBA" id="ARBA00023002"/>
    </source>
</evidence>
<evidence type="ECO:0000256" key="9">
    <source>
        <dbReference type="ARBA" id="ARBA00048873"/>
    </source>
</evidence>
<evidence type="ECO:0000313" key="12">
    <source>
        <dbReference type="Proteomes" id="UP000515129"/>
    </source>
</evidence>
<evidence type="ECO:0000256" key="10">
    <source>
        <dbReference type="RuleBase" id="RU004474"/>
    </source>
</evidence>
<dbReference type="GO" id="GO:0004146">
    <property type="term" value="F:dihydrofolate reductase activity"/>
    <property type="evidence" value="ECO:0007669"/>
    <property type="project" value="UniProtKB-EC"/>
</dbReference>
<dbReference type="PROSITE" id="PS00075">
    <property type="entry name" value="DHFR_1"/>
    <property type="match status" value="1"/>
</dbReference>
<evidence type="ECO:0000259" key="11">
    <source>
        <dbReference type="PROSITE" id="PS51330"/>
    </source>
</evidence>
<dbReference type="GO" id="GO:0046655">
    <property type="term" value="P:folic acid metabolic process"/>
    <property type="evidence" value="ECO:0007669"/>
    <property type="project" value="TreeGrafter"/>
</dbReference>
<evidence type="ECO:0000256" key="6">
    <source>
        <dbReference type="ARBA" id="ARBA00022609"/>
    </source>
</evidence>
<keyword evidence="12" id="KW-1185">Reference proteome</keyword>
<dbReference type="UniPathway" id="UPA00077">
    <property type="reaction ID" value="UER00158"/>
</dbReference>
<dbReference type="PANTHER" id="PTHR48069">
    <property type="entry name" value="DIHYDROFOLATE REDUCTASE"/>
    <property type="match status" value="1"/>
</dbReference>
<organism evidence="12 13">
    <name type="scientific">Carassius auratus</name>
    <name type="common">Goldfish</name>
    <dbReference type="NCBI Taxonomy" id="7957"/>
    <lineage>
        <taxon>Eukaryota</taxon>
        <taxon>Metazoa</taxon>
        <taxon>Chordata</taxon>
        <taxon>Craniata</taxon>
        <taxon>Vertebrata</taxon>
        <taxon>Euteleostomi</taxon>
        <taxon>Actinopterygii</taxon>
        <taxon>Neopterygii</taxon>
        <taxon>Teleostei</taxon>
        <taxon>Ostariophysi</taxon>
        <taxon>Cypriniformes</taxon>
        <taxon>Cyprinidae</taxon>
        <taxon>Cyprininae</taxon>
        <taxon>Carassius</taxon>
    </lineage>
</organism>
<dbReference type="KEGG" id="caua:113061569"/>
<evidence type="ECO:0000256" key="7">
    <source>
        <dbReference type="ARBA" id="ARBA00022857"/>
    </source>
</evidence>
<gene>
    <name evidence="13" type="primary">LOC113061569</name>
</gene>